<evidence type="ECO:0000256" key="6">
    <source>
        <dbReference type="ARBA" id="ARBA00022833"/>
    </source>
</evidence>
<evidence type="ECO:0000256" key="9">
    <source>
        <dbReference type="ARBA" id="ARBA00039149"/>
    </source>
</evidence>
<comment type="similarity">
    <text evidence="8 11">Belongs to the QueC family.</text>
</comment>
<comment type="pathway">
    <text evidence="1 11">Purine metabolism; 7-cyano-7-deazaguanine biosynthesis.</text>
</comment>
<dbReference type="EC" id="6.3.4.20" evidence="9 11"/>
<comment type="caution">
    <text evidence="12">The sequence shown here is derived from an EMBL/GenBank/DDBJ whole genome shotgun (WGS) entry which is preliminary data.</text>
</comment>
<name>A0A0W1AKR7_9GAMM</name>
<comment type="catalytic activity">
    <reaction evidence="10 11">
        <text>7-carboxy-7-carbaguanine + NH4(+) + 2 ATP = 7-cyano-7-carbaguanine + 2 AMP + 2 diphosphate + 2 H(+)</text>
        <dbReference type="Rhea" id="RHEA:27982"/>
        <dbReference type="ChEBI" id="CHEBI:15378"/>
        <dbReference type="ChEBI" id="CHEBI:28938"/>
        <dbReference type="ChEBI" id="CHEBI:30616"/>
        <dbReference type="ChEBI" id="CHEBI:33019"/>
        <dbReference type="ChEBI" id="CHEBI:45075"/>
        <dbReference type="ChEBI" id="CHEBI:61036"/>
        <dbReference type="ChEBI" id="CHEBI:456215"/>
        <dbReference type="EC" id="6.3.4.20"/>
    </reaction>
</comment>
<evidence type="ECO:0000256" key="4">
    <source>
        <dbReference type="ARBA" id="ARBA00022741"/>
    </source>
</evidence>
<dbReference type="GO" id="GO:0008270">
    <property type="term" value="F:zinc ion binding"/>
    <property type="evidence" value="ECO:0007669"/>
    <property type="project" value="UniProtKB-UniRule"/>
</dbReference>
<dbReference type="UniPathway" id="UPA00391"/>
<keyword evidence="6 11" id="KW-0862">Zinc</keyword>
<dbReference type="PATRIC" id="fig|45076.6.peg.211"/>
<dbReference type="PANTHER" id="PTHR42914">
    <property type="entry name" value="7-CYANO-7-DEAZAGUANINE SYNTHASE"/>
    <property type="match status" value="1"/>
</dbReference>
<evidence type="ECO:0000256" key="1">
    <source>
        <dbReference type="ARBA" id="ARBA00005061"/>
    </source>
</evidence>
<reference evidence="12 13" key="1">
    <citation type="submission" date="2015-11" db="EMBL/GenBank/DDBJ databases">
        <title>Genomic analysis of 38 Legionella species identifies large and diverse effector repertoires.</title>
        <authorList>
            <person name="Burstein D."/>
            <person name="Amaro F."/>
            <person name="Zusman T."/>
            <person name="Lifshitz Z."/>
            <person name="Cohen O."/>
            <person name="Gilbert J.A."/>
            <person name="Pupko T."/>
            <person name="Shuman H.A."/>
            <person name="Segal G."/>
        </authorList>
    </citation>
    <scope>NUCLEOTIDE SEQUENCE [LARGE SCALE GENOMIC DNA]</scope>
    <source>
        <strain evidence="12 13">ATCC 49508</strain>
    </source>
</reference>
<dbReference type="AlphaFoldDB" id="A0A0W1AKR7"/>
<evidence type="ECO:0000313" key="13">
    <source>
        <dbReference type="Proteomes" id="UP000054662"/>
    </source>
</evidence>
<organism evidence="12 13">
    <name type="scientific">Legionella worsleiensis</name>
    <dbReference type="NCBI Taxonomy" id="45076"/>
    <lineage>
        <taxon>Bacteria</taxon>
        <taxon>Pseudomonadati</taxon>
        <taxon>Pseudomonadota</taxon>
        <taxon>Gammaproteobacteria</taxon>
        <taxon>Legionellales</taxon>
        <taxon>Legionellaceae</taxon>
        <taxon>Legionella</taxon>
    </lineage>
</organism>
<keyword evidence="2 11" id="KW-0436">Ligase</keyword>
<dbReference type="CDD" id="cd01995">
    <property type="entry name" value="QueC-like"/>
    <property type="match status" value="1"/>
</dbReference>
<feature type="binding site" evidence="11">
    <location>
        <begin position="8"/>
        <end position="18"/>
    </location>
    <ligand>
        <name>ATP</name>
        <dbReference type="ChEBI" id="CHEBI:30616"/>
    </ligand>
</feature>
<gene>
    <name evidence="11" type="primary">queC</name>
    <name evidence="12" type="ORF">Lwor_0193</name>
</gene>
<evidence type="ECO:0000256" key="8">
    <source>
        <dbReference type="ARBA" id="ARBA00037993"/>
    </source>
</evidence>
<keyword evidence="13" id="KW-1185">Reference proteome</keyword>
<dbReference type="PIRSF" id="PIRSF006293">
    <property type="entry name" value="ExsB"/>
    <property type="match status" value="1"/>
</dbReference>
<dbReference type="InterPro" id="IPR018317">
    <property type="entry name" value="QueC"/>
</dbReference>
<feature type="binding site" evidence="11">
    <location>
        <position position="204"/>
    </location>
    <ligand>
        <name>Zn(2+)</name>
        <dbReference type="ChEBI" id="CHEBI:29105"/>
    </ligand>
</feature>
<dbReference type="EMBL" id="LNZC01000002">
    <property type="protein sequence ID" value="KTD81890.1"/>
    <property type="molecule type" value="Genomic_DNA"/>
</dbReference>
<protein>
    <recommendedName>
        <fullName evidence="9 11">7-cyano-7-deazaguanine synthase</fullName>
        <ecNumber evidence="9 11">6.3.4.20</ecNumber>
    </recommendedName>
    <alternativeName>
        <fullName evidence="11">7-cyano-7-carbaguanine synthase</fullName>
    </alternativeName>
    <alternativeName>
        <fullName evidence="11">PreQ(0) synthase</fullName>
    </alternativeName>
    <alternativeName>
        <fullName evidence="11">Queuosine biosynthesis protein QueC</fullName>
    </alternativeName>
</protein>
<dbReference type="OrthoDB" id="9789567at2"/>
<evidence type="ECO:0000256" key="10">
    <source>
        <dbReference type="ARBA" id="ARBA00047890"/>
    </source>
</evidence>
<dbReference type="HAMAP" id="MF_01633">
    <property type="entry name" value="QueC"/>
    <property type="match status" value="1"/>
</dbReference>
<keyword evidence="4 11" id="KW-0547">Nucleotide-binding</keyword>
<comment type="function">
    <text evidence="11">Catalyzes the ATP-dependent conversion of 7-carboxy-7-deazaguanine (CDG) to 7-cyano-7-deazaguanine (preQ(0)).</text>
</comment>
<comment type="cofactor">
    <cofactor evidence="11">
        <name>Zn(2+)</name>
        <dbReference type="ChEBI" id="CHEBI:29105"/>
    </cofactor>
    <text evidence="11">Binds 1 zinc ion per subunit.</text>
</comment>
<dbReference type="GO" id="GO:0008616">
    <property type="term" value="P:tRNA queuosine(34) biosynthetic process"/>
    <property type="evidence" value="ECO:0007669"/>
    <property type="project" value="UniProtKB-UniRule"/>
</dbReference>
<dbReference type="GO" id="GO:0005524">
    <property type="term" value="F:ATP binding"/>
    <property type="evidence" value="ECO:0007669"/>
    <property type="project" value="UniProtKB-UniRule"/>
</dbReference>
<feature type="binding site" evidence="11">
    <location>
        <position position="190"/>
    </location>
    <ligand>
        <name>Zn(2+)</name>
        <dbReference type="ChEBI" id="CHEBI:29105"/>
    </ligand>
</feature>
<dbReference type="InterPro" id="IPR014729">
    <property type="entry name" value="Rossmann-like_a/b/a_fold"/>
</dbReference>
<sequence>MKKAVLLFSGGLDSTTVLAYAKNNGYECHPISFYYGQRHAAELNASQKIAEYFKVKEHKIITLPNDMFGSSALTRDDVHVPDFLENNSNTIPVTYVPARNTIFLSIALGYAESIGAHDIFLGVSFIDYSGYPDCRPEYISAFEKLANLATKDGVEGKKISIHTPLLYLTKAQTIELGIKNGVDYAMTVSCYNADPDTGAACGTCDSCSFRKKGFIDAGIKDPTVYRK</sequence>
<dbReference type="Gene3D" id="3.40.50.620">
    <property type="entry name" value="HUPs"/>
    <property type="match status" value="1"/>
</dbReference>
<keyword evidence="5 11" id="KW-0671">Queuosine biosynthesis</keyword>
<dbReference type="GO" id="GO:0016879">
    <property type="term" value="F:ligase activity, forming carbon-nitrogen bonds"/>
    <property type="evidence" value="ECO:0007669"/>
    <property type="project" value="UniProtKB-UniRule"/>
</dbReference>
<evidence type="ECO:0000256" key="7">
    <source>
        <dbReference type="ARBA" id="ARBA00022840"/>
    </source>
</evidence>
<evidence type="ECO:0000256" key="11">
    <source>
        <dbReference type="HAMAP-Rule" id="MF_01633"/>
    </source>
</evidence>
<evidence type="ECO:0000256" key="3">
    <source>
        <dbReference type="ARBA" id="ARBA00022723"/>
    </source>
</evidence>
<keyword evidence="3 11" id="KW-0479">Metal-binding</keyword>
<dbReference type="PANTHER" id="PTHR42914:SF1">
    <property type="entry name" value="7-CYANO-7-DEAZAGUANINE SYNTHASE"/>
    <property type="match status" value="1"/>
</dbReference>
<evidence type="ECO:0000256" key="5">
    <source>
        <dbReference type="ARBA" id="ARBA00022785"/>
    </source>
</evidence>
<dbReference type="RefSeq" id="WP_058491903.1">
    <property type="nucleotide sequence ID" value="NZ_CBCRUR010000002.1"/>
</dbReference>
<accession>A0A0W1AKR7</accession>
<dbReference type="STRING" id="45076.Lwor_0193"/>
<proteinExistence type="inferred from homology"/>
<evidence type="ECO:0000256" key="2">
    <source>
        <dbReference type="ARBA" id="ARBA00022598"/>
    </source>
</evidence>
<dbReference type="NCBIfam" id="TIGR00364">
    <property type="entry name" value="7-cyano-7-deazaguanine synthase QueC"/>
    <property type="match status" value="1"/>
</dbReference>
<keyword evidence="7 11" id="KW-0067">ATP-binding</keyword>
<evidence type="ECO:0000313" key="12">
    <source>
        <dbReference type="EMBL" id="KTD81890.1"/>
    </source>
</evidence>
<dbReference type="Proteomes" id="UP000054662">
    <property type="component" value="Unassembled WGS sequence"/>
</dbReference>
<dbReference type="SUPFAM" id="SSF52402">
    <property type="entry name" value="Adenine nucleotide alpha hydrolases-like"/>
    <property type="match status" value="1"/>
</dbReference>
<feature type="binding site" evidence="11">
    <location>
        <position position="201"/>
    </location>
    <ligand>
        <name>Zn(2+)</name>
        <dbReference type="ChEBI" id="CHEBI:29105"/>
    </ligand>
</feature>
<dbReference type="Pfam" id="PF06508">
    <property type="entry name" value="QueC"/>
    <property type="match status" value="1"/>
</dbReference>
<feature type="binding site" evidence="11">
    <location>
        <position position="207"/>
    </location>
    <ligand>
        <name>Zn(2+)</name>
        <dbReference type="ChEBI" id="CHEBI:29105"/>
    </ligand>
</feature>